<keyword evidence="1" id="KW-0472">Membrane</keyword>
<name>A0ABS2MSV0_9FIRM</name>
<dbReference type="PANTHER" id="PTHR36833:SF1">
    <property type="entry name" value="INTEGRAL MEMBRANE TRANSPORT PROTEIN"/>
    <property type="match status" value="1"/>
</dbReference>
<dbReference type="Pfam" id="PF06182">
    <property type="entry name" value="ABC2_membrane_6"/>
    <property type="match status" value="1"/>
</dbReference>
<dbReference type="PANTHER" id="PTHR36833">
    <property type="entry name" value="SLR0610 PROTEIN-RELATED"/>
    <property type="match status" value="1"/>
</dbReference>
<feature type="transmembrane region" description="Helical" evidence="1">
    <location>
        <begin position="227"/>
        <end position="248"/>
    </location>
</feature>
<accession>A0ABS2MSV0</accession>
<gene>
    <name evidence="2" type="ORF">JOC49_002037</name>
</gene>
<protein>
    <submittedName>
        <fullName evidence="2">ABC-2 type transport system permease protein</fullName>
    </submittedName>
</protein>
<feature type="transmembrane region" description="Helical" evidence="1">
    <location>
        <begin position="50"/>
        <end position="69"/>
    </location>
</feature>
<sequence>MNLFLKYAKVFFKSQIIYKKSFILLCIGQFFLPFTVFIGLFLLFERFDAIDGWAFSEVALLFGAIHMSFSLAEMLVRGFDAFSQLIRTGDFDRLLVRPVPTALQVMGSKFEFTRIGRLLQGTVVLMIGLTGIELQWTFLKALALVLMIVGGTFIMAGLFIIFATLSFWTIQGLELASIFTDGGREMSQYPLTIYAKPIQKFFTYVVPFGVVNYMPLMYILNKPPYTATVYAFVPLLGILFIIPSLLFWEFGVKHYKSTGS</sequence>
<keyword evidence="3" id="KW-1185">Reference proteome</keyword>
<dbReference type="InterPro" id="IPR010390">
    <property type="entry name" value="ABC-2_transporter-like"/>
</dbReference>
<proteinExistence type="predicted"/>
<feature type="transmembrane region" description="Helical" evidence="1">
    <location>
        <begin position="144"/>
        <end position="168"/>
    </location>
</feature>
<feature type="transmembrane region" description="Helical" evidence="1">
    <location>
        <begin position="201"/>
        <end position="221"/>
    </location>
</feature>
<evidence type="ECO:0000313" key="2">
    <source>
        <dbReference type="EMBL" id="MBM7562477.1"/>
    </source>
</evidence>
<keyword evidence="1" id="KW-1133">Transmembrane helix</keyword>
<reference evidence="2 3" key="1">
    <citation type="submission" date="2021-01" db="EMBL/GenBank/DDBJ databases">
        <title>Genomic Encyclopedia of Type Strains, Phase IV (KMG-IV): sequencing the most valuable type-strain genomes for metagenomic binning, comparative biology and taxonomic classification.</title>
        <authorList>
            <person name="Goeker M."/>
        </authorList>
    </citation>
    <scope>NUCLEOTIDE SEQUENCE [LARGE SCALE GENOMIC DNA]</scope>
    <source>
        <strain evidence="2 3">DSM 24436</strain>
    </source>
</reference>
<dbReference type="EMBL" id="JAFBDT010000019">
    <property type="protein sequence ID" value="MBM7562477.1"/>
    <property type="molecule type" value="Genomic_DNA"/>
</dbReference>
<keyword evidence="1" id="KW-0812">Transmembrane</keyword>
<dbReference type="RefSeq" id="WP_204664907.1">
    <property type="nucleotide sequence ID" value="NZ_JAFBDT010000019.1"/>
</dbReference>
<feature type="transmembrane region" description="Helical" evidence="1">
    <location>
        <begin position="21"/>
        <end position="44"/>
    </location>
</feature>
<evidence type="ECO:0000313" key="3">
    <source>
        <dbReference type="Proteomes" id="UP000767854"/>
    </source>
</evidence>
<feature type="transmembrane region" description="Helical" evidence="1">
    <location>
        <begin position="118"/>
        <end position="138"/>
    </location>
</feature>
<evidence type="ECO:0000256" key="1">
    <source>
        <dbReference type="SAM" id="Phobius"/>
    </source>
</evidence>
<comment type="caution">
    <text evidence="2">The sequence shown here is derived from an EMBL/GenBank/DDBJ whole genome shotgun (WGS) entry which is preliminary data.</text>
</comment>
<organism evidence="2 3">
    <name type="scientific">Fusibacter tunisiensis</name>
    <dbReference type="NCBI Taxonomy" id="1008308"/>
    <lineage>
        <taxon>Bacteria</taxon>
        <taxon>Bacillati</taxon>
        <taxon>Bacillota</taxon>
        <taxon>Clostridia</taxon>
        <taxon>Eubacteriales</taxon>
        <taxon>Eubacteriales Family XII. Incertae Sedis</taxon>
        <taxon>Fusibacter</taxon>
    </lineage>
</organism>
<dbReference type="Proteomes" id="UP000767854">
    <property type="component" value="Unassembled WGS sequence"/>
</dbReference>